<proteinExistence type="predicted"/>
<sequence>MTLKILNNTHEKFHQSNLGKLKELLVNNNYPRAMIKIAIDASVEKWHRTNSNTNLNLDEATGNKRFMRRKTLSLEIKVTAWMLMKTGKTLGKLEAEVQVKIGAQRFELLASIRKSRYDQEFRKIKKANIKKLKNLSSSQASIIVNTQQKCVFNFTDVVLPEEVNRILTLEPNFGLPVTNKDVKPVLFIKDIEYALDQVNIEGMDLVSLNDEKSNIRGRVFHQSNLGKLKELLVNNNYPRAMIKIAIDASVEKWHRTNSNTNLNLDEATGNKRFM</sequence>
<organism evidence="1 2">
    <name type="scientific">Cotesia glomerata</name>
    <name type="common">Lepidopteran parasitic wasp</name>
    <name type="synonym">Apanteles glomeratus</name>
    <dbReference type="NCBI Taxonomy" id="32391"/>
    <lineage>
        <taxon>Eukaryota</taxon>
        <taxon>Metazoa</taxon>
        <taxon>Ecdysozoa</taxon>
        <taxon>Arthropoda</taxon>
        <taxon>Hexapoda</taxon>
        <taxon>Insecta</taxon>
        <taxon>Pterygota</taxon>
        <taxon>Neoptera</taxon>
        <taxon>Endopterygota</taxon>
        <taxon>Hymenoptera</taxon>
        <taxon>Apocrita</taxon>
        <taxon>Ichneumonoidea</taxon>
        <taxon>Braconidae</taxon>
        <taxon>Microgastrinae</taxon>
        <taxon>Cotesia</taxon>
    </lineage>
</organism>
<reference evidence="1 2" key="1">
    <citation type="journal article" date="2021" name="J. Hered.">
        <title>A chromosome-level genome assembly of the parasitoid wasp, Cotesia glomerata (Hymenoptera: Braconidae).</title>
        <authorList>
            <person name="Pinto B.J."/>
            <person name="Weis J.J."/>
            <person name="Gamble T."/>
            <person name="Ode P.J."/>
            <person name="Paul R."/>
            <person name="Zaspel J.M."/>
        </authorList>
    </citation>
    <scope>NUCLEOTIDE SEQUENCE [LARGE SCALE GENOMIC DNA]</scope>
    <source>
        <strain evidence="1">CgM1</strain>
    </source>
</reference>
<feature type="non-terminal residue" evidence="1">
    <location>
        <position position="274"/>
    </location>
</feature>
<dbReference type="AlphaFoldDB" id="A0AAV7HSK5"/>
<name>A0AAV7HSK5_COTGL</name>
<gene>
    <name evidence="1" type="ORF">KQX54_000314</name>
</gene>
<dbReference type="EMBL" id="JAHXZJ010003011">
    <property type="protein sequence ID" value="KAH0533637.1"/>
    <property type="molecule type" value="Genomic_DNA"/>
</dbReference>
<keyword evidence="2" id="KW-1185">Reference proteome</keyword>
<protein>
    <submittedName>
        <fullName evidence="1">Uncharacterized protein</fullName>
    </submittedName>
</protein>
<comment type="caution">
    <text evidence="1">The sequence shown here is derived from an EMBL/GenBank/DDBJ whole genome shotgun (WGS) entry which is preliminary data.</text>
</comment>
<dbReference type="Proteomes" id="UP000826195">
    <property type="component" value="Unassembled WGS sequence"/>
</dbReference>
<evidence type="ECO:0000313" key="1">
    <source>
        <dbReference type="EMBL" id="KAH0533637.1"/>
    </source>
</evidence>
<accession>A0AAV7HSK5</accession>
<evidence type="ECO:0000313" key="2">
    <source>
        <dbReference type="Proteomes" id="UP000826195"/>
    </source>
</evidence>